<comment type="caution">
    <text evidence="1">The sequence shown here is derived from an EMBL/GenBank/DDBJ whole genome shotgun (WGS) entry which is preliminary data.</text>
</comment>
<evidence type="ECO:0000313" key="2">
    <source>
        <dbReference type="Proteomes" id="UP000266723"/>
    </source>
</evidence>
<gene>
    <name evidence="1" type="ORF">DY000_02023846</name>
</gene>
<name>A0ABQ7EE89_BRACR</name>
<dbReference type="Proteomes" id="UP000266723">
    <property type="component" value="Unassembled WGS sequence"/>
</dbReference>
<dbReference type="EMBL" id="QGKV02000299">
    <property type="protein sequence ID" value="KAF3595513.1"/>
    <property type="molecule type" value="Genomic_DNA"/>
</dbReference>
<protein>
    <submittedName>
        <fullName evidence="1">Uncharacterized protein</fullName>
    </submittedName>
</protein>
<organism evidence="1 2">
    <name type="scientific">Brassica cretica</name>
    <name type="common">Mustard</name>
    <dbReference type="NCBI Taxonomy" id="69181"/>
    <lineage>
        <taxon>Eukaryota</taxon>
        <taxon>Viridiplantae</taxon>
        <taxon>Streptophyta</taxon>
        <taxon>Embryophyta</taxon>
        <taxon>Tracheophyta</taxon>
        <taxon>Spermatophyta</taxon>
        <taxon>Magnoliopsida</taxon>
        <taxon>eudicotyledons</taxon>
        <taxon>Gunneridae</taxon>
        <taxon>Pentapetalae</taxon>
        <taxon>rosids</taxon>
        <taxon>malvids</taxon>
        <taxon>Brassicales</taxon>
        <taxon>Brassicaceae</taxon>
        <taxon>Brassiceae</taxon>
        <taxon>Brassica</taxon>
    </lineage>
</organism>
<keyword evidence="2" id="KW-1185">Reference proteome</keyword>
<accession>A0ABQ7EE89</accession>
<evidence type="ECO:0000313" key="1">
    <source>
        <dbReference type="EMBL" id="KAF3595513.1"/>
    </source>
</evidence>
<reference evidence="1 2" key="1">
    <citation type="journal article" date="2020" name="BMC Genomics">
        <title>Intraspecific diversification of the crop wild relative Brassica cretica Lam. using demographic model selection.</title>
        <authorList>
            <person name="Kioukis A."/>
            <person name="Michalopoulou V.A."/>
            <person name="Briers L."/>
            <person name="Pirintsos S."/>
            <person name="Studholme D.J."/>
            <person name="Pavlidis P."/>
            <person name="Sarris P.F."/>
        </authorList>
    </citation>
    <scope>NUCLEOTIDE SEQUENCE [LARGE SCALE GENOMIC DNA]</scope>
    <source>
        <strain evidence="2">cv. PFS-1207/04</strain>
    </source>
</reference>
<proteinExistence type="predicted"/>
<sequence>MFPTLIQQAILFQRTIPPDTLNDEFTGTPKLVVKDIKAGRGSGADSSAASLEEDINREDYVQYVPHLAFDEAEEEDGDDEDEEED</sequence>